<dbReference type="RefSeq" id="WP_343815363.1">
    <property type="nucleotide sequence ID" value="NZ_BAAAFA010000002.1"/>
</dbReference>
<evidence type="ECO:0000313" key="3">
    <source>
        <dbReference type="Proteomes" id="UP001500021"/>
    </source>
</evidence>
<name>A0ABN1L4H9_9GAMM</name>
<comment type="caution">
    <text evidence="2">The sequence shown here is derived from an EMBL/GenBank/DDBJ whole genome shotgun (WGS) entry which is preliminary data.</text>
</comment>
<keyword evidence="1" id="KW-0812">Transmembrane</keyword>
<feature type="transmembrane region" description="Helical" evidence="1">
    <location>
        <begin position="80"/>
        <end position="98"/>
    </location>
</feature>
<dbReference type="EMBL" id="BAAAFA010000002">
    <property type="protein sequence ID" value="GAA0813320.1"/>
    <property type="molecule type" value="Genomic_DNA"/>
</dbReference>
<dbReference type="Proteomes" id="UP001500021">
    <property type="component" value="Unassembled WGS sequence"/>
</dbReference>
<feature type="transmembrane region" description="Helical" evidence="1">
    <location>
        <begin position="7"/>
        <end position="30"/>
    </location>
</feature>
<feature type="transmembrane region" description="Helical" evidence="1">
    <location>
        <begin position="131"/>
        <end position="152"/>
    </location>
</feature>
<proteinExistence type="predicted"/>
<evidence type="ECO:0000256" key="1">
    <source>
        <dbReference type="SAM" id="Phobius"/>
    </source>
</evidence>
<accession>A0ABN1L4H9</accession>
<keyword evidence="3" id="KW-1185">Reference proteome</keyword>
<evidence type="ECO:0000313" key="2">
    <source>
        <dbReference type="EMBL" id="GAA0813320.1"/>
    </source>
</evidence>
<keyword evidence="1" id="KW-1133">Transmembrane helix</keyword>
<organism evidence="2 3">
    <name type="scientific">Colwellia asteriadis</name>
    <dbReference type="NCBI Taxonomy" id="517723"/>
    <lineage>
        <taxon>Bacteria</taxon>
        <taxon>Pseudomonadati</taxon>
        <taxon>Pseudomonadota</taxon>
        <taxon>Gammaproteobacteria</taxon>
        <taxon>Alteromonadales</taxon>
        <taxon>Colwelliaceae</taxon>
        <taxon>Colwellia</taxon>
    </lineage>
</organism>
<reference evidence="2 3" key="1">
    <citation type="journal article" date="2019" name="Int. J. Syst. Evol. Microbiol.">
        <title>The Global Catalogue of Microorganisms (GCM) 10K type strain sequencing project: providing services to taxonomists for standard genome sequencing and annotation.</title>
        <authorList>
            <consortium name="The Broad Institute Genomics Platform"/>
            <consortium name="The Broad Institute Genome Sequencing Center for Infectious Disease"/>
            <person name="Wu L."/>
            <person name="Ma J."/>
        </authorList>
    </citation>
    <scope>NUCLEOTIDE SEQUENCE [LARGE SCALE GENOMIC DNA]</scope>
    <source>
        <strain evidence="2 3">JCM 15608</strain>
    </source>
</reference>
<feature type="transmembrane region" description="Helical" evidence="1">
    <location>
        <begin position="50"/>
        <end position="73"/>
    </location>
</feature>
<gene>
    <name evidence="2" type="ORF">GCM10009111_08510</name>
</gene>
<keyword evidence="1" id="KW-0472">Membrane</keyword>
<protein>
    <recommendedName>
        <fullName evidence="4">DUF1772 domain-containing protein</fullName>
    </recommendedName>
</protein>
<evidence type="ECO:0008006" key="4">
    <source>
        <dbReference type="Google" id="ProtNLM"/>
    </source>
</evidence>
<sequence length="156" mass="17442">MNIKTLLTTLVIGLIASVAFIVIQPFFGMLTLTSRHAAVYVEVGHYSEEYAVILAWLLHGTVSIFYTFISLLIYNVNKSLTVSFLQIIILGWLTTLIATPANEWVIKLITTGEFTNIFALSDLNTEIGPKLWLHILFFALVVVSISLSRLTAFPKH</sequence>